<evidence type="ECO:0000313" key="1">
    <source>
        <dbReference type="EMBL" id="BBL72831.1"/>
    </source>
</evidence>
<dbReference type="AlphaFoldDB" id="A0A8D4VS33"/>
<proteinExistence type="predicted"/>
<protein>
    <submittedName>
        <fullName evidence="1">Uncharacterized protein</fullName>
    </submittedName>
</protein>
<dbReference type="Proteomes" id="UP000824988">
    <property type="component" value="Chromosome"/>
</dbReference>
<dbReference type="EMBL" id="AP019782">
    <property type="protein sequence ID" value="BBL72831.1"/>
    <property type="molecule type" value="Genomic_DNA"/>
</dbReference>
<sequence length="84" mass="8808">MPDMSKTIHISLKQPAEQLIQQAKAAAARNGVTMEGDAAGGRFAGSGIQGQYAVAGDTLSITISKKPLIMPWAFIEQGVTAFFA</sequence>
<dbReference type="KEGG" id="moz:MoryE10_34370"/>
<name>A0A8D4VS33_9GAMM</name>
<organism evidence="1 2">
    <name type="scientific">Methylogaea oryzae</name>
    <dbReference type="NCBI Taxonomy" id="1295382"/>
    <lineage>
        <taxon>Bacteria</taxon>
        <taxon>Pseudomonadati</taxon>
        <taxon>Pseudomonadota</taxon>
        <taxon>Gammaproteobacteria</taxon>
        <taxon>Methylococcales</taxon>
        <taxon>Methylococcaceae</taxon>
        <taxon>Methylogaea</taxon>
    </lineage>
</organism>
<evidence type="ECO:0000313" key="2">
    <source>
        <dbReference type="Proteomes" id="UP000824988"/>
    </source>
</evidence>
<accession>A0A8D4VS33</accession>
<reference evidence="1" key="1">
    <citation type="submission" date="2019-06" db="EMBL/GenBank/DDBJ databases">
        <title>Complete genome sequence of Methylogaea oryzae strain JCM16910.</title>
        <authorList>
            <person name="Asakawa S."/>
        </authorList>
    </citation>
    <scope>NUCLEOTIDE SEQUENCE</scope>
    <source>
        <strain evidence="1">E10</strain>
    </source>
</reference>
<gene>
    <name evidence="1" type="ORF">MoryE10_34370</name>
</gene>
<keyword evidence="2" id="KW-1185">Reference proteome</keyword>